<protein>
    <submittedName>
        <fullName evidence="1">Phosphoribulokinase</fullName>
    </submittedName>
</protein>
<dbReference type="Proteomes" id="UP000215827">
    <property type="component" value="Unassembled WGS sequence"/>
</dbReference>
<dbReference type="AlphaFoldDB" id="A0AA44SHH1"/>
<name>A0AA44SHH1_CITFR</name>
<sequence>MTEQFDAKSAEIRAMLNNQLEPKHTAEIRERMLAAGLPI</sequence>
<comment type="caution">
    <text evidence="1">The sequence shown here is derived from an EMBL/GenBank/DDBJ whole genome shotgun (WGS) entry which is preliminary data.</text>
</comment>
<gene>
    <name evidence="1" type="ORF">B9P89_29670</name>
</gene>
<evidence type="ECO:0000313" key="2">
    <source>
        <dbReference type="Proteomes" id="UP000215827"/>
    </source>
</evidence>
<dbReference type="EMBL" id="NEFA01000101">
    <property type="protein sequence ID" value="OYQ91627.1"/>
    <property type="molecule type" value="Genomic_DNA"/>
</dbReference>
<accession>A0AA44SHH1</accession>
<evidence type="ECO:0000313" key="1">
    <source>
        <dbReference type="EMBL" id="OYQ91627.1"/>
    </source>
</evidence>
<proteinExistence type="predicted"/>
<reference evidence="1 2" key="1">
    <citation type="submission" date="2017-04" db="EMBL/GenBank/DDBJ databases">
        <title>Emergence of KPC-2-producing Citrobacter isolates from sediments of a Chinese river.</title>
        <authorList>
            <person name="Zheng B."/>
        </authorList>
    </citation>
    <scope>NUCLEOTIDE SEQUENCE [LARGE SCALE GENOMIC DNA]</scope>
    <source>
        <strain evidence="1 2">C191</strain>
    </source>
</reference>
<organism evidence="1 2">
    <name type="scientific">Citrobacter freundii</name>
    <dbReference type="NCBI Taxonomy" id="546"/>
    <lineage>
        <taxon>Bacteria</taxon>
        <taxon>Pseudomonadati</taxon>
        <taxon>Pseudomonadota</taxon>
        <taxon>Gammaproteobacteria</taxon>
        <taxon>Enterobacterales</taxon>
        <taxon>Enterobacteriaceae</taxon>
        <taxon>Citrobacter</taxon>
        <taxon>Citrobacter freundii complex</taxon>
    </lineage>
</organism>